<keyword evidence="1" id="KW-0325">Glycoprotein</keyword>
<feature type="compositionally biased region" description="Low complexity" evidence="3">
    <location>
        <begin position="416"/>
        <end position="441"/>
    </location>
</feature>
<dbReference type="SUPFAM" id="SSF54452">
    <property type="entry name" value="MHC antigen-recognition domain"/>
    <property type="match status" value="1"/>
</dbReference>
<dbReference type="InterPro" id="IPR013783">
    <property type="entry name" value="Ig-like_fold"/>
</dbReference>
<evidence type="ECO:0000259" key="6">
    <source>
        <dbReference type="PROSITE" id="PS50835"/>
    </source>
</evidence>
<dbReference type="OrthoDB" id="8890485at2759"/>
<evidence type="ECO:0000313" key="8">
    <source>
        <dbReference type="RefSeq" id="XP_012691550.2"/>
    </source>
</evidence>
<evidence type="ECO:0000256" key="4">
    <source>
        <dbReference type="SAM" id="Phobius"/>
    </source>
</evidence>
<sequence>MGFTTSLAVGVILSMCWDLKVESLEERHSLHYVYTALSKAVSAPGIFEFTAMGLLDDKKIDYYNSRDKVKIPQQDWMREKLDANYWNQGTQSRKSKEQWFKVNVNILMERMRHNNSDIHVLMWRHGCEVITMSDGSLKFERGVDEYSYDGMDFLSFDEDSTQWVAPVNAAVATKQKWDGVPTLNQYTKGYLETECVRWLKDFRSYRDEKEKQTGYPSKIYLFAKDGQSSDTMKLTCMATGLYSKNTEISILKSGWSVKKGCKEPKDILPNDDGTYQIRLSVDAKKSEIDDYGCEVNQGDQKTRLVAQWAKDGILSAAAPSSIGLCVPVVLVMLVVVVLVVPVIVGVICVKKGIIEYKGGLKFNRPGSEIDIPGNATSANDSAGKNERGSTLPGSTQTSVEIKPLLEVKKDGDSDSGRSSGSPEGNSPDVSPSSSNEEVNNVAKGMPSDKPV</sequence>
<dbReference type="Pfam" id="PF07654">
    <property type="entry name" value="C1-set"/>
    <property type="match status" value="1"/>
</dbReference>
<dbReference type="AlphaFoldDB" id="A0A6P3W7B3"/>
<dbReference type="InterPro" id="IPR011162">
    <property type="entry name" value="MHC_I/II-like_Ag-recog"/>
</dbReference>
<dbReference type="InterPro" id="IPR050208">
    <property type="entry name" value="MHC_class-I_related"/>
</dbReference>
<dbReference type="GO" id="GO:0009897">
    <property type="term" value="C:external side of plasma membrane"/>
    <property type="evidence" value="ECO:0007669"/>
    <property type="project" value="TreeGrafter"/>
</dbReference>
<evidence type="ECO:0000256" key="2">
    <source>
        <dbReference type="RuleBase" id="RU004439"/>
    </source>
</evidence>
<keyword evidence="7" id="KW-1185">Reference proteome</keyword>
<dbReference type="RefSeq" id="XP_012691550.2">
    <property type="nucleotide sequence ID" value="XM_012836096.3"/>
</dbReference>
<feature type="compositionally biased region" description="Basic and acidic residues" evidence="3">
    <location>
        <begin position="403"/>
        <end position="415"/>
    </location>
</feature>
<keyword evidence="4" id="KW-0812">Transmembrane</keyword>
<dbReference type="GO" id="GO:0005615">
    <property type="term" value="C:extracellular space"/>
    <property type="evidence" value="ECO:0007669"/>
    <property type="project" value="TreeGrafter"/>
</dbReference>
<dbReference type="GO" id="GO:0006955">
    <property type="term" value="P:immune response"/>
    <property type="evidence" value="ECO:0007669"/>
    <property type="project" value="TreeGrafter"/>
</dbReference>
<dbReference type="Proteomes" id="UP000515152">
    <property type="component" value="Chromosome 19"/>
</dbReference>
<comment type="similarity">
    <text evidence="2">Belongs to the MHC class I family.</text>
</comment>
<dbReference type="KEGG" id="char:105907725"/>
<dbReference type="Gene3D" id="2.60.40.10">
    <property type="entry name" value="Immunoglobulins"/>
    <property type="match status" value="1"/>
</dbReference>
<reference evidence="8" key="1">
    <citation type="submission" date="2025-08" db="UniProtKB">
        <authorList>
            <consortium name="RefSeq"/>
        </authorList>
    </citation>
    <scope>IDENTIFICATION</scope>
</reference>
<dbReference type="PRINTS" id="PR01638">
    <property type="entry name" value="MHCCLASSI"/>
</dbReference>
<keyword evidence="4" id="KW-1133">Transmembrane helix</keyword>
<dbReference type="InterPro" id="IPR007110">
    <property type="entry name" value="Ig-like_dom"/>
</dbReference>
<gene>
    <name evidence="8" type="primary">LOC105907725</name>
</gene>
<dbReference type="InterPro" id="IPR037055">
    <property type="entry name" value="MHC_I-like_Ag-recog_sf"/>
</dbReference>
<dbReference type="InterPro" id="IPR003597">
    <property type="entry name" value="Ig_C1-set"/>
</dbReference>
<feature type="chain" id="PRO_5027590266" evidence="5">
    <location>
        <begin position="24"/>
        <end position="451"/>
    </location>
</feature>
<evidence type="ECO:0000256" key="1">
    <source>
        <dbReference type="ARBA" id="ARBA00023180"/>
    </source>
</evidence>
<evidence type="ECO:0000313" key="7">
    <source>
        <dbReference type="Proteomes" id="UP000515152"/>
    </source>
</evidence>
<dbReference type="Pfam" id="PF00129">
    <property type="entry name" value="MHC_I"/>
    <property type="match status" value="1"/>
</dbReference>
<keyword evidence="4" id="KW-0472">Membrane</keyword>
<evidence type="ECO:0000256" key="5">
    <source>
        <dbReference type="SAM" id="SignalP"/>
    </source>
</evidence>
<dbReference type="InterPro" id="IPR001039">
    <property type="entry name" value="MHC_I_a_a1/a2"/>
</dbReference>
<feature type="region of interest" description="Disordered" evidence="3">
    <location>
        <begin position="367"/>
        <end position="451"/>
    </location>
</feature>
<dbReference type="FunFam" id="3.30.500.10:FF:000005">
    <property type="entry name" value="MHC class I antigen ZKA transcript variant 1"/>
    <property type="match status" value="1"/>
</dbReference>
<proteinExistence type="inferred from homology"/>
<dbReference type="PANTHER" id="PTHR16675">
    <property type="entry name" value="MHC CLASS I-RELATED"/>
    <property type="match status" value="1"/>
</dbReference>
<dbReference type="PROSITE" id="PS50835">
    <property type="entry name" value="IG_LIKE"/>
    <property type="match status" value="1"/>
</dbReference>
<dbReference type="InterPro" id="IPR036179">
    <property type="entry name" value="Ig-like_dom_sf"/>
</dbReference>
<dbReference type="GeneID" id="105907725"/>
<feature type="domain" description="Ig-like" evidence="6">
    <location>
        <begin position="216"/>
        <end position="306"/>
    </location>
</feature>
<feature type="transmembrane region" description="Helical" evidence="4">
    <location>
        <begin position="328"/>
        <end position="349"/>
    </location>
</feature>
<dbReference type="PANTHER" id="PTHR16675:SF193">
    <property type="entry name" value="LOC571647 PROTEIN-RELATED"/>
    <property type="match status" value="1"/>
</dbReference>
<protein>
    <submittedName>
        <fullName evidence="8">Major histocompatibility complex class I-related gene protein-like isoform X1</fullName>
    </submittedName>
</protein>
<name>A0A6P3W7B3_CLUHA</name>
<dbReference type="InterPro" id="IPR011161">
    <property type="entry name" value="MHC_I-like_Ag-recog"/>
</dbReference>
<organism evidence="7 8">
    <name type="scientific">Clupea harengus</name>
    <name type="common">Atlantic herring</name>
    <dbReference type="NCBI Taxonomy" id="7950"/>
    <lineage>
        <taxon>Eukaryota</taxon>
        <taxon>Metazoa</taxon>
        <taxon>Chordata</taxon>
        <taxon>Craniata</taxon>
        <taxon>Vertebrata</taxon>
        <taxon>Euteleostomi</taxon>
        <taxon>Actinopterygii</taxon>
        <taxon>Neopterygii</taxon>
        <taxon>Teleostei</taxon>
        <taxon>Clupei</taxon>
        <taxon>Clupeiformes</taxon>
        <taxon>Clupeoidei</taxon>
        <taxon>Clupeidae</taxon>
        <taxon>Clupea</taxon>
    </lineage>
</organism>
<evidence type="ECO:0000256" key="3">
    <source>
        <dbReference type="SAM" id="MobiDB-lite"/>
    </source>
</evidence>
<keyword evidence="5" id="KW-0732">Signal</keyword>
<dbReference type="Gene3D" id="3.30.500.10">
    <property type="entry name" value="MHC class I-like antigen recognition-like"/>
    <property type="match status" value="1"/>
</dbReference>
<dbReference type="SUPFAM" id="SSF48726">
    <property type="entry name" value="Immunoglobulin"/>
    <property type="match status" value="1"/>
</dbReference>
<feature type="signal peptide" evidence="5">
    <location>
        <begin position="1"/>
        <end position="23"/>
    </location>
</feature>
<accession>A0A6P3W7B3</accession>